<evidence type="ECO:0000256" key="11">
    <source>
        <dbReference type="ARBA" id="ARBA00023136"/>
    </source>
</evidence>
<dbReference type="Gene3D" id="1.20.120.990">
    <property type="entry name" value="Glycosyltransferase family 88, C-terminal domain"/>
    <property type="match status" value="1"/>
</dbReference>
<protein>
    <submittedName>
        <fullName evidence="13">Cytochrome P450 CYP72A219-like protein</fullName>
    </submittedName>
</protein>
<dbReference type="GO" id="GO:0020037">
    <property type="term" value="F:heme binding"/>
    <property type="evidence" value="ECO:0007669"/>
    <property type="project" value="InterPro"/>
</dbReference>
<evidence type="ECO:0000256" key="5">
    <source>
        <dbReference type="ARBA" id="ARBA00022692"/>
    </source>
</evidence>
<name>A0A3S3NJ40_9MAGN</name>
<dbReference type="PRINTS" id="PR00464">
    <property type="entry name" value="EP450II"/>
</dbReference>
<dbReference type="SUPFAM" id="SSF48264">
    <property type="entry name" value="Cytochrome P450"/>
    <property type="match status" value="1"/>
</dbReference>
<evidence type="ECO:0000256" key="7">
    <source>
        <dbReference type="ARBA" id="ARBA00022989"/>
    </source>
</evidence>
<dbReference type="InterPro" id="IPR002402">
    <property type="entry name" value="Cyt_P450_E_grp-II"/>
</dbReference>
<comment type="caution">
    <text evidence="13">The sequence shown here is derived from an EMBL/GenBank/DDBJ whole genome shotgun (WGS) entry which is preliminary data.</text>
</comment>
<organism evidence="13 14">
    <name type="scientific">Cinnamomum micranthum f. kanehirae</name>
    <dbReference type="NCBI Taxonomy" id="337451"/>
    <lineage>
        <taxon>Eukaryota</taxon>
        <taxon>Viridiplantae</taxon>
        <taxon>Streptophyta</taxon>
        <taxon>Embryophyta</taxon>
        <taxon>Tracheophyta</taxon>
        <taxon>Spermatophyta</taxon>
        <taxon>Magnoliopsida</taxon>
        <taxon>Magnoliidae</taxon>
        <taxon>Laurales</taxon>
        <taxon>Lauraceae</taxon>
        <taxon>Cinnamomum</taxon>
    </lineage>
</organism>
<reference evidence="13 14" key="1">
    <citation type="journal article" date="2019" name="Nat. Plants">
        <title>Stout camphor tree genome fills gaps in understanding of flowering plant genome evolution.</title>
        <authorList>
            <person name="Chaw S.M."/>
            <person name="Liu Y.C."/>
            <person name="Wu Y.W."/>
            <person name="Wang H.Y."/>
            <person name="Lin C.I."/>
            <person name="Wu C.S."/>
            <person name="Ke H.M."/>
            <person name="Chang L.Y."/>
            <person name="Hsu C.Y."/>
            <person name="Yang H.T."/>
            <person name="Sudianto E."/>
            <person name="Hsu M.H."/>
            <person name="Wu K.P."/>
            <person name="Wang L.N."/>
            <person name="Leebens-Mack J.H."/>
            <person name="Tsai I.J."/>
        </authorList>
    </citation>
    <scope>NUCLEOTIDE SEQUENCE [LARGE SCALE GENOMIC DNA]</scope>
    <source>
        <strain evidence="14">cv. Chaw 1501</strain>
        <tissue evidence="13">Young leaves</tissue>
    </source>
</reference>
<dbReference type="OrthoDB" id="1470350at2759"/>
<evidence type="ECO:0000256" key="6">
    <source>
        <dbReference type="ARBA" id="ARBA00022723"/>
    </source>
</evidence>
<proteinExistence type="inferred from homology"/>
<keyword evidence="8" id="KW-0560">Oxidoreductase</keyword>
<dbReference type="GO" id="GO:0016705">
    <property type="term" value="F:oxidoreductase activity, acting on paired donors, with incorporation or reduction of molecular oxygen"/>
    <property type="evidence" value="ECO:0007669"/>
    <property type="project" value="InterPro"/>
</dbReference>
<keyword evidence="7 12" id="KW-1133">Transmembrane helix</keyword>
<keyword evidence="5 12" id="KW-0812">Transmembrane</keyword>
<sequence length="280" mass="32715">MEDMVSVLLTISCVLVLTWIVKLGNWIWWKPMKLGRELREQGFRGAPYRLLYGCMKENSRMIEEAWSKPMNLDHQILPRIDPYVDKIVKGYGTGLANYQGEKWVKHKRLLSPAFHLEKLKVISFPSPRMLPAFSTCCSELVNRWELLIGSKESYELDVWPELQKLTADVISRTAFGSSYIEGKQIFQLQSERALLVSKALRTVYIPGFRYLPTKENIRMKKIQNEVQDLLWGIIKKRERAMKMGEPCNDDLLGLLLESNNEIRKEYKDNRLTIEEIIEEC</sequence>
<dbReference type="GO" id="GO:0005506">
    <property type="term" value="F:iron ion binding"/>
    <property type="evidence" value="ECO:0007669"/>
    <property type="project" value="InterPro"/>
</dbReference>
<dbReference type="EMBL" id="QPKB01000012">
    <property type="protein sequence ID" value="RWR96162.1"/>
    <property type="molecule type" value="Genomic_DNA"/>
</dbReference>
<dbReference type="InterPro" id="IPR001128">
    <property type="entry name" value="Cyt_P450"/>
</dbReference>
<dbReference type="GO" id="GO:0004497">
    <property type="term" value="F:monooxygenase activity"/>
    <property type="evidence" value="ECO:0007669"/>
    <property type="project" value="UniProtKB-KW"/>
</dbReference>
<evidence type="ECO:0000256" key="2">
    <source>
        <dbReference type="ARBA" id="ARBA00004370"/>
    </source>
</evidence>
<evidence type="ECO:0000256" key="4">
    <source>
        <dbReference type="ARBA" id="ARBA00022617"/>
    </source>
</evidence>
<evidence type="ECO:0000256" key="10">
    <source>
        <dbReference type="ARBA" id="ARBA00023033"/>
    </source>
</evidence>
<keyword evidence="14" id="KW-1185">Reference proteome</keyword>
<dbReference type="PANTHER" id="PTHR24282:SF255">
    <property type="entry name" value="CYTOCHROME P450 72A11-RELATED"/>
    <property type="match status" value="1"/>
</dbReference>
<dbReference type="Proteomes" id="UP000283530">
    <property type="component" value="Unassembled WGS sequence"/>
</dbReference>
<feature type="transmembrane region" description="Helical" evidence="12">
    <location>
        <begin position="6"/>
        <end position="29"/>
    </location>
</feature>
<comment type="similarity">
    <text evidence="3">Belongs to the cytochrome P450 family.</text>
</comment>
<dbReference type="Pfam" id="PF00067">
    <property type="entry name" value="p450"/>
    <property type="match status" value="1"/>
</dbReference>
<dbReference type="InterPro" id="IPR036396">
    <property type="entry name" value="Cyt_P450_sf"/>
</dbReference>
<evidence type="ECO:0000313" key="14">
    <source>
        <dbReference type="Proteomes" id="UP000283530"/>
    </source>
</evidence>
<dbReference type="InterPro" id="IPR050665">
    <property type="entry name" value="Cytochrome_P450_Monooxygen"/>
</dbReference>
<keyword evidence="6" id="KW-0479">Metal-binding</keyword>
<evidence type="ECO:0000256" key="8">
    <source>
        <dbReference type="ARBA" id="ARBA00023002"/>
    </source>
</evidence>
<comment type="subcellular location">
    <subcellularLocation>
        <location evidence="2">Membrane</location>
    </subcellularLocation>
</comment>
<keyword evidence="11 12" id="KW-0472">Membrane</keyword>
<keyword evidence="9" id="KW-0408">Iron</keyword>
<keyword evidence="4" id="KW-0349">Heme</keyword>
<evidence type="ECO:0000256" key="12">
    <source>
        <dbReference type="SAM" id="Phobius"/>
    </source>
</evidence>
<accession>A0A3S3NJ40</accession>
<evidence type="ECO:0000256" key="3">
    <source>
        <dbReference type="ARBA" id="ARBA00010617"/>
    </source>
</evidence>
<keyword evidence="10" id="KW-0503">Monooxygenase</keyword>
<dbReference type="PANTHER" id="PTHR24282">
    <property type="entry name" value="CYTOCHROME P450 FAMILY MEMBER"/>
    <property type="match status" value="1"/>
</dbReference>
<evidence type="ECO:0000256" key="1">
    <source>
        <dbReference type="ARBA" id="ARBA00001971"/>
    </source>
</evidence>
<evidence type="ECO:0000313" key="13">
    <source>
        <dbReference type="EMBL" id="RWR96162.1"/>
    </source>
</evidence>
<comment type="cofactor">
    <cofactor evidence="1">
        <name>heme</name>
        <dbReference type="ChEBI" id="CHEBI:30413"/>
    </cofactor>
</comment>
<dbReference type="GO" id="GO:0016020">
    <property type="term" value="C:membrane"/>
    <property type="evidence" value="ECO:0007669"/>
    <property type="project" value="UniProtKB-SubCell"/>
</dbReference>
<dbReference type="AlphaFoldDB" id="A0A3S3NJ40"/>
<dbReference type="STRING" id="337451.A0A3S3NJ40"/>
<evidence type="ECO:0000256" key="9">
    <source>
        <dbReference type="ARBA" id="ARBA00023004"/>
    </source>
</evidence>
<gene>
    <name evidence="13" type="ORF">CKAN_02553100</name>
</gene>